<evidence type="ECO:0000313" key="2">
    <source>
        <dbReference type="EMBL" id="KAF7373908.1"/>
    </source>
</evidence>
<accession>A0A8H6Z7D8</accession>
<organism evidence="2 3">
    <name type="scientific">Mycena sanguinolenta</name>
    <dbReference type="NCBI Taxonomy" id="230812"/>
    <lineage>
        <taxon>Eukaryota</taxon>
        <taxon>Fungi</taxon>
        <taxon>Dikarya</taxon>
        <taxon>Basidiomycota</taxon>
        <taxon>Agaricomycotina</taxon>
        <taxon>Agaricomycetes</taxon>
        <taxon>Agaricomycetidae</taxon>
        <taxon>Agaricales</taxon>
        <taxon>Marasmiineae</taxon>
        <taxon>Mycenaceae</taxon>
        <taxon>Mycena</taxon>
    </lineage>
</organism>
<reference evidence="2" key="1">
    <citation type="submission" date="2020-05" db="EMBL/GenBank/DDBJ databases">
        <title>Mycena genomes resolve the evolution of fungal bioluminescence.</title>
        <authorList>
            <person name="Tsai I.J."/>
        </authorList>
    </citation>
    <scope>NUCLEOTIDE SEQUENCE</scope>
    <source>
        <strain evidence="2">160909Yilan</strain>
    </source>
</reference>
<name>A0A8H6Z7D8_9AGAR</name>
<keyword evidence="3" id="KW-1185">Reference proteome</keyword>
<dbReference type="AlphaFoldDB" id="A0A8H6Z7D8"/>
<comment type="caution">
    <text evidence="2">The sequence shown here is derived from an EMBL/GenBank/DDBJ whole genome shotgun (WGS) entry which is preliminary data.</text>
</comment>
<evidence type="ECO:0000256" key="1">
    <source>
        <dbReference type="SAM" id="MobiDB-lite"/>
    </source>
</evidence>
<protein>
    <submittedName>
        <fullName evidence="2">Uncharacterized protein</fullName>
    </submittedName>
</protein>
<dbReference type="Proteomes" id="UP000623467">
    <property type="component" value="Unassembled WGS sequence"/>
</dbReference>
<evidence type="ECO:0000313" key="3">
    <source>
        <dbReference type="Proteomes" id="UP000623467"/>
    </source>
</evidence>
<gene>
    <name evidence="2" type="ORF">MSAN_00603200</name>
</gene>
<dbReference type="EMBL" id="JACAZH010000003">
    <property type="protein sequence ID" value="KAF7373908.1"/>
    <property type="molecule type" value="Genomic_DNA"/>
</dbReference>
<proteinExistence type="predicted"/>
<feature type="region of interest" description="Disordered" evidence="1">
    <location>
        <begin position="459"/>
        <end position="484"/>
    </location>
</feature>
<sequence length="484" mass="52893">MSFRLRFGRRVVLQASSTSSWRAVCRRPSTRTGSSRMLATATALANPTCGFGSSVGAVSFQAAACIDAQYPRRLPILHNPWFAKGSSLAFIFPNAQQPRARVGADTSWCTGALTRAPPALPPCRPFRLAAESATYLATRTPLHRPVIGHISFLSCIAAARTSPHSTTARTSSGDAAPHTLPTYILPRLDILCIVVRRSGFHLLYPHSVAPSPTVDGVGCGLRGEAQERSVFSRLSPSLSRKQPHADAEAAEPFGPNILCGDEEQILYFHLPLHVVVRASSIQHPDLLFSPRSFFPSACGTYRTQSWWSTAKHGTADTCIPPIRVCLWVLEIYRHSVTEAHAAGYAAPSRLFEWEPSTKSISPHPRVTPYTNPGCSVSFRCPFRHEQKQERHHPVEKFALPRLLCRSSGRRGATASIFSLSLWLDALETARTDIPEPGIGDESSPRGLLFCPPLTEISVTLPPRASKSSRTPPHSVAGRRLQPQP</sequence>